<sequence length="63" mass="7200">MFDKTYEIKVRIGEETLAGLRRFQLALGLEIAEEAARIYLRNHLVDFSYIAVDAPAPSDLFQN</sequence>
<dbReference type="Proteomes" id="UP000596977">
    <property type="component" value="Unassembled WGS sequence"/>
</dbReference>
<protein>
    <submittedName>
        <fullName evidence="1">Uncharacterized protein</fullName>
    </submittedName>
</protein>
<name>A0A916RD73_9HYPH</name>
<gene>
    <name evidence="1" type="ORF">GCM10011499_21820</name>
</gene>
<accession>A0A916RD73</accession>
<proteinExistence type="predicted"/>
<dbReference type="RefSeq" id="WP_127071192.1">
    <property type="nucleotide sequence ID" value="NZ_BMKB01000003.1"/>
</dbReference>
<evidence type="ECO:0000313" key="2">
    <source>
        <dbReference type="Proteomes" id="UP000596977"/>
    </source>
</evidence>
<organism evidence="1 2">
    <name type="scientific">Pelagibacterium lentulum</name>
    <dbReference type="NCBI Taxonomy" id="2029865"/>
    <lineage>
        <taxon>Bacteria</taxon>
        <taxon>Pseudomonadati</taxon>
        <taxon>Pseudomonadota</taxon>
        <taxon>Alphaproteobacteria</taxon>
        <taxon>Hyphomicrobiales</taxon>
        <taxon>Devosiaceae</taxon>
        <taxon>Pelagibacterium</taxon>
    </lineage>
</organism>
<dbReference type="AlphaFoldDB" id="A0A916RD73"/>
<keyword evidence="2" id="KW-1185">Reference proteome</keyword>
<comment type="caution">
    <text evidence="1">The sequence shown here is derived from an EMBL/GenBank/DDBJ whole genome shotgun (WGS) entry which is preliminary data.</text>
</comment>
<reference evidence="1 2" key="1">
    <citation type="journal article" date="2014" name="Int. J. Syst. Evol. Microbiol.">
        <title>Complete genome sequence of Corynebacterium casei LMG S-19264T (=DSM 44701T), isolated from a smear-ripened cheese.</title>
        <authorList>
            <consortium name="US DOE Joint Genome Institute (JGI-PGF)"/>
            <person name="Walter F."/>
            <person name="Albersmeier A."/>
            <person name="Kalinowski J."/>
            <person name="Ruckert C."/>
        </authorList>
    </citation>
    <scope>NUCLEOTIDE SEQUENCE [LARGE SCALE GENOMIC DNA]</scope>
    <source>
        <strain evidence="1 2">CGMCC 1.15896</strain>
    </source>
</reference>
<evidence type="ECO:0000313" key="1">
    <source>
        <dbReference type="EMBL" id="GGA51410.1"/>
    </source>
</evidence>
<dbReference type="EMBL" id="BMKB01000003">
    <property type="protein sequence ID" value="GGA51410.1"/>
    <property type="molecule type" value="Genomic_DNA"/>
</dbReference>